<sequence length="171" mass="19519">KHLHILFQSSSSSFSFLVVHPLGHVGSVRNLCQRNEFPSGRLRRLLSGGRGFDWAPRLHEFIKQRPSLKSFFETKSWQIELRGSVAEIRIPYATYLFSFSSLQPFQHHFFLQSTPRLASSWSNRRQCLKAPILPFVFVPTPIFKSATNSVPGIGLLGGGVRHRRFASSRPR</sequence>
<reference evidence="1 2" key="1">
    <citation type="submission" date="2014-04" db="EMBL/GenBank/DDBJ databases">
        <authorList>
            <consortium name="DOE Joint Genome Institute"/>
            <person name="Kuo A."/>
            <person name="Kohler A."/>
            <person name="Nagy L.G."/>
            <person name="Floudas D."/>
            <person name="Copeland A."/>
            <person name="Barry K.W."/>
            <person name="Cichocki N."/>
            <person name="Veneault-Fourrey C."/>
            <person name="LaButti K."/>
            <person name="Lindquist E.A."/>
            <person name="Lipzen A."/>
            <person name="Lundell T."/>
            <person name="Morin E."/>
            <person name="Murat C."/>
            <person name="Sun H."/>
            <person name="Tunlid A."/>
            <person name="Henrissat B."/>
            <person name="Grigoriev I.V."/>
            <person name="Hibbett D.S."/>
            <person name="Martin F."/>
            <person name="Nordberg H.P."/>
            <person name="Cantor M.N."/>
            <person name="Hua S.X."/>
        </authorList>
    </citation>
    <scope>NUCLEOTIDE SEQUENCE [LARGE SCALE GENOMIC DNA]</scope>
    <source>
        <strain evidence="1 2">LaAM-08-1</strain>
    </source>
</reference>
<protein>
    <submittedName>
        <fullName evidence="1">Uncharacterized protein</fullName>
    </submittedName>
</protein>
<dbReference type="HOGENOM" id="CLU_1566626_0_0_1"/>
<evidence type="ECO:0000313" key="2">
    <source>
        <dbReference type="Proteomes" id="UP000054477"/>
    </source>
</evidence>
<accession>A0A0C9X195</accession>
<evidence type="ECO:0000313" key="1">
    <source>
        <dbReference type="EMBL" id="KIJ91346.1"/>
    </source>
</evidence>
<feature type="non-terminal residue" evidence="1">
    <location>
        <position position="171"/>
    </location>
</feature>
<name>A0A0C9X195_9AGAR</name>
<dbReference type="Proteomes" id="UP000054477">
    <property type="component" value="Unassembled WGS sequence"/>
</dbReference>
<dbReference type="AlphaFoldDB" id="A0A0C9X195"/>
<keyword evidence="2" id="KW-1185">Reference proteome</keyword>
<organism evidence="1 2">
    <name type="scientific">Laccaria amethystina LaAM-08-1</name>
    <dbReference type="NCBI Taxonomy" id="1095629"/>
    <lineage>
        <taxon>Eukaryota</taxon>
        <taxon>Fungi</taxon>
        <taxon>Dikarya</taxon>
        <taxon>Basidiomycota</taxon>
        <taxon>Agaricomycotina</taxon>
        <taxon>Agaricomycetes</taxon>
        <taxon>Agaricomycetidae</taxon>
        <taxon>Agaricales</taxon>
        <taxon>Agaricineae</taxon>
        <taxon>Hydnangiaceae</taxon>
        <taxon>Laccaria</taxon>
    </lineage>
</organism>
<proteinExistence type="predicted"/>
<gene>
    <name evidence="1" type="ORF">K443DRAFT_490174</name>
</gene>
<reference evidence="2" key="2">
    <citation type="submission" date="2015-01" db="EMBL/GenBank/DDBJ databases">
        <title>Evolutionary Origins and Diversification of the Mycorrhizal Mutualists.</title>
        <authorList>
            <consortium name="DOE Joint Genome Institute"/>
            <consortium name="Mycorrhizal Genomics Consortium"/>
            <person name="Kohler A."/>
            <person name="Kuo A."/>
            <person name="Nagy L.G."/>
            <person name="Floudas D."/>
            <person name="Copeland A."/>
            <person name="Barry K.W."/>
            <person name="Cichocki N."/>
            <person name="Veneault-Fourrey C."/>
            <person name="LaButti K."/>
            <person name="Lindquist E.A."/>
            <person name="Lipzen A."/>
            <person name="Lundell T."/>
            <person name="Morin E."/>
            <person name="Murat C."/>
            <person name="Riley R."/>
            <person name="Ohm R."/>
            <person name="Sun H."/>
            <person name="Tunlid A."/>
            <person name="Henrissat B."/>
            <person name="Grigoriev I.V."/>
            <person name="Hibbett D.S."/>
            <person name="Martin F."/>
        </authorList>
    </citation>
    <scope>NUCLEOTIDE SEQUENCE [LARGE SCALE GENOMIC DNA]</scope>
    <source>
        <strain evidence="2">LaAM-08-1</strain>
    </source>
</reference>
<dbReference type="EMBL" id="KN839020">
    <property type="protein sequence ID" value="KIJ91346.1"/>
    <property type="molecule type" value="Genomic_DNA"/>
</dbReference>